<dbReference type="GO" id="GO:0019546">
    <property type="term" value="P:L-arginine deiminase pathway"/>
    <property type="evidence" value="ECO:0007669"/>
    <property type="project" value="TreeGrafter"/>
</dbReference>
<organism evidence="1 2">
    <name type="scientific">Alkalicoccus daliensis</name>
    <dbReference type="NCBI Taxonomy" id="745820"/>
    <lineage>
        <taxon>Bacteria</taxon>
        <taxon>Bacillati</taxon>
        <taxon>Bacillota</taxon>
        <taxon>Bacilli</taxon>
        <taxon>Bacillales</taxon>
        <taxon>Bacillaceae</taxon>
        <taxon>Alkalicoccus</taxon>
    </lineage>
</organism>
<proteinExistence type="predicted"/>
<dbReference type="Pfam" id="PF19420">
    <property type="entry name" value="DDAH_eukar"/>
    <property type="match status" value="1"/>
</dbReference>
<evidence type="ECO:0000313" key="2">
    <source>
        <dbReference type="Proteomes" id="UP000198778"/>
    </source>
</evidence>
<protein>
    <submittedName>
        <fullName evidence="1">N-Dimethylarginine dimethylaminohydrolase</fullName>
    </submittedName>
</protein>
<evidence type="ECO:0000313" key="1">
    <source>
        <dbReference type="EMBL" id="SDO21871.1"/>
    </source>
</evidence>
<dbReference type="GO" id="GO:0016990">
    <property type="term" value="F:arginine deiminase activity"/>
    <property type="evidence" value="ECO:0007669"/>
    <property type="project" value="TreeGrafter"/>
</dbReference>
<name>A0A1H0HSW4_9BACI</name>
<dbReference type="STRING" id="745820.SAMN04488053_10913"/>
<dbReference type="RefSeq" id="WP_244516846.1">
    <property type="nucleotide sequence ID" value="NZ_FNIL01000009.1"/>
</dbReference>
<keyword evidence="2" id="KW-1185">Reference proteome</keyword>
<dbReference type="AlphaFoldDB" id="A0A1H0HSW4"/>
<dbReference type="PANTHER" id="PTHR47271:SF2">
    <property type="entry name" value="ARGININE DEIMINASE"/>
    <property type="match status" value="1"/>
</dbReference>
<gene>
    <name evidence="1" type="ORF">SAMN04488053_10913</name>
</gene>
<keyword evidence="1" id="KW-0378">Hydrolase</keyword>
<dbReference type="Gene3D" id="3.75.10.10">
    <property type="entry name" value="L-arginine/glycine Amidinotransferase, Chain A"/>
    <property type="match status" value="1"/>
</dbReference>
<dbReference type="PANTHER" id="PTHR47271">
    <property type="entry name" value="ARGININE DEIMINASE"/>
    <property type="match status" value="1"/>
</dbReference>
<reference evidence="2" key="1">
    <citation type="submission" date="2016-10" db="EMBL/GenBank/DDBJ databases">
        <authorList>
            <person name="Varghese N."/>
            <person name="Submissions S."/>
        </authorList>
    </citation>
    <scope>NUCLEOTIDE SEQUENCE [LARGE SCALE GENOMIC DNA]</scope>
    <source>
        <strain evidence="2">CGMCC 1.10369</strain>
    </source>
</reference>
<dbReference type="EMBL" id="FNIL01000009">
    <property type="protein sequence ID" value="SDO21871.1"/>
    <property type="molecule type" value="Genomic_DNA"/>
</dbReference>
<dbReference type="Proteomes" id="UP000198778">
    <property type="component" value="Unassembled WGS sequence"/>
</dbReference>
<accession>A0A1H0HSW4</accession>
<dbReference type="SUPFAM" id="SSF55909">
    <property type="entry name" value="Pentein"/>
    <property type="match status" value="1"/>
</dbReference>
<sequence>MENKSLKQVKVQGERWFPAETTFAEEMKELWGDWYCDSEVTKLRSVLLHRPGKELEGITEENFSEYRFRGAIDAEKARKEQDALADIYREHNVEVHYVKGQREDKPNAMFLRDLVFMTPEGAIICRPAIPARRGEEKAVAQTLASLGVPIIKTINGEGFFEGACAMWVNRETVVIGTGSRANEAGASQVEAELRNIGVKKIIKTQIPYGSIHLDGYMNMADTNKLAVFPWHLAYDCAKALMDAGIELIEVTDIQELKEGMALNFVTLEPGKVVMPSGNPNTKKLLEAHGIEVLETELGELMNGWGSMHCMSLFLKRDA</sequence>